<dbReference type="EMBL" id="LR881183">
    <property type="protein sequence ID" value="CAD5243367.1"/>
    <property type="molecule type" value="Genomic_DNA"/>
</dbReference>
<dbReference type="PANTHER" id="PTHR34301">
    <property type="entry name" value="DNA-BINDING PROTEIN-RELATED"/>
    <property type="match status" value="1"/>
</dbReference>
<dbReference type="Gene3D" id="3.40.50.300">
    <property type="entry name" value="P-loop containing nucleotide triphosphate hydrolases"/>
    <property type="match status" value="1"/>
</dbReference>
<dbReference type="PANTHER" id="PTHR34301:SF8">
    <property type="entry name" value="ATPASE DOMAIN-CONTAINING PROTEIN"/>
    <property type="match status" value="1"/>
</dbReference>
<name>A0A7G2D4E7_9EURY</name>
<evidence type="ECO:0008006" key="5">
    <source>
        <dbReference type="Google" id="ProtNLM"/>
    </source>
</evidence>
<dbReference type="AlphaFoldDB" id="A0A7G2D4E7"/>
<sequence length="493" mass="57083">MFVDRERELRILHSAYKALKEGHKVNIAVIGPRRVGKTELLLKFKEEADGVIPYINLQRIGSVDSFIFAYTRELLYELSRVKKHNVERIHLLNWDDLLILAAKLGVDEEVKAIKNGTLETLFEAQERILEKLGEKAIFILDEFQEVKNLSRFLEVMRAITEKEKRVAYFISGSAVGMMEEILSPEKPFFGQFRRIYLPGLPKEDTFELARSILNKADVTYSNSALEAVYRLTGGHPFYVHAVCRRIVEEGFERVGKKEVEYTFLTELLTETGEIYMHLDYVFNESLSRAYKGAVHREILLILAKGEGLRLSELAKQLGKPSGEVSNYLKFLLRTDLIVKENGRYYFADKLMRFWLAKTYLGITELELRRERLREELIKELEEKFLKAKTELGLTGEAWVRERLGMALGLEFKPYRRGDVEFDGVAFGDMPHVLEVKWKSRPASYKDVKDFAEKVRGEFGNARMFFFSKAGFTEKALQLCQELGVKPLTKDELR</sequence>
<evidence type="ECO:0000259" key="2">
    <source>
        <dbReference type="Pfam" id="PF01637"/>
    </source>
</evidence>
<evidence type="ECO:0000259" key="1">
    <source>
        <dbReference type="Pfam" id="PF01022"/>
    </source>
</evidence>
<dbReference type="RefSeq" id="WP_188201422.1">
    <property type="nucleotide sequence ID" value="NZ_LR881183.1"/>
</dbReference>
<dbReference type="Pfam" id="PF01022">
    <property type="entry name" value="HTH_5"/>
    <property type="match status" value="1"/>
</dbReference>
<dbReference type="Proteomes" id="UP000516304">
    <property type="component" value="Chromosome TIRI35C"/>
</dbReference>
<feature type="domain" description="HTH arsR-type" evidence="1">
    <location>
        <begin position="296"/>
        <end position="337"/>
    </location>
</feature>
<reference evidence="3 4" key="1">
    <citation type="submission" date="2020-09" db="EMBL/GenBank/DDBJ databases">
        <authorList>
            <person name="Courtine D."/>
        </authorList>
    </citation>
    <scope>NUCLEOTIDE SEQUENCE [LARGE SCALE GENOMIC DNA]</scope>
    <source>
        <strain evidence="3 4">IRI35c</strain>
    </source>
</reference>
<dbReference type="InterPro" id="IPR011579">
    <property type="entry name" value="ATPase_dom"/>
</dbReference>
<dbReference type="InterPro" id="IPR011335">
    <property type="entry name" value="Restrct_endonuc-II-like"/>
</dbReference>
<gene>
    <name evidence="3" type="ORF">TIRI35C_0213</name>
</gene>
<dbReference type="SUPFAM" id="SSF46785">
    <property type="entry name" value="Winged helix' DNA-binding domain"/>
    <property type="match status" value="1"/>
</dbReference>
<dbReference type="GeneID" id="58917944"/>
<protein>
    <recommendedName>
        <fullName evidence="5">Archaeal ATPase</fullName>
    </recommendedName>
</protein>
<proteinExistence type="predicted"/>
<dbReference type="Pfam" id="PF01637">
    <property type="entry name" value="ATPase_2"/>
    <property type="match status" value="1"/>
</dbReference>
<dbReference type="InterPro" id="IPR001845">
    <property type="entry name" value="HTH_ArsR_DNA-bd_dom"/>
</dbReference>
<dbReference type="SUPFAM" id="SSF52980">
    <property type="entry name" value="Restriction endonuclease-like"/>
    <property type="match status" value="1"/>
</dbReference>
<organism evidence="3 4">
    <name type="scientific">Thermococcus camini</name>
    <dbReference type="NCBI Taxonomy" id="2016373"/>
    <lineage>
        <taxon>Archaea</taxon>
        <taxon>Methanobacteriati</taxon>
        <taxon>Methanobacteriota</taxon>
        <taxon>Thermococci</taxon>
        <taxon>Thermococcales</taxon>
        <taxon>Thermococcaceae</taxon>
        <taxon>Thermococcus</taxon>
    </lineage>
</organism>
<dbReference type="InterPro" id="IPR036390">
    <property type="entry name" value="WH_DNA-bd_sf"/>
</dbReference>
<evidence type="ECO:0000313" key="3">
    <source>
        <dbReference type="EMBL" id="CAD5243367.1"/>
    </source>
</evidence>
<dbReference type="GO" id="GO:0003700">
    <property type="term" value="F:DNA-binding transcription factor activity"/>
    <property type="evidence" value="ECO:0007669"/>
    <property type="project" value="InterPro"/>
</dbReference>
<dbReference type="InterPro" id="IPR027417">
    <property type="entry name" value="P-loop_NTPase"/>
</dbReference>
<dbReference type="Gene3D" id="1.10.10.10">
    <property type="entry name" value="Winged helix-like DNA-binding domain superfamily/Winged helix DNA-binding domain"/>
    <property type="match status" value="1"/>
</dbReference>
<dbReference type="GO" id="GO:0005524">
    <property type="term" value="F:ATP binding"/>
    <property type="evidence" value="ECO:0007669"/>
    <property type="project" value="InterPro"/>
</dbReference>
<accession>A0A7G2D4E7</accession>
<dbReference type="SUPFAM" id="SSF52540">
    <property type="entry name" value="P-loop containing nucleoside triphosphate hydrolases"/>
    <property type="match status" value="1"/>
</dbReference>
<dbReference type="InterPro" id="IPR036388">
    <property type="entry name" value="WH-like_DNA-bd_sf"/>
</dbReference>
<keyword evidence="4" id="KW-1185">Reference proteome</keyword>
<feature type="domain" description="ATPase" evidence="2">
    <location>
        <begin position="2"/>
        <end position="240"/>
    </location>
</feature>
<dbReference type="KEGG" id="tcq:TIRI35C_0213"/>
<evidence type="ECO:0000313" key="4">
    <source>
        <dbReference type="Proteomes" id="UP000516304"/>
    </source>
</evidence>